<dbReference type="WBParaSite" id="BXY_1067900.1">
    <property type="protein sequence ID" value="BXY_1067900.1"/>
    <property type="gene ID" value="BXY_1067900"/>
</dbReference>
<evidence type="ECO:0000313" key="6">
    <source>
        <dbReference type="WBParaSite" id="BXY_1067900.1"/>
    </source>
</evidence>
<proteinExistence type="predicted"/>
<dbReference type="AlphaFoldDB" id="A0A1I7SCC8"/>
<evidence type="ECO:0000313" key="3">
    <source>
        <dbReference type="EMBL" id="CAG9094339.1"/>
    </source>
</evidence>
<dbReference type="EMBL" id="CAJFCV020000002">
    <property type="protein sequence ID" value="CAG9094339.1"/>
    <property type="molecule type" value="Genomic_DNA"/>
</dbReference>
<organism evidence="4 6">
    <name type="scientific">Bursaphelenchus xylophilus</name>
    <name type="common">Pinewood nematode worm</name>
    <name type="synonym">Aphelenchoides xylophilus</name>
    <dbReference type="NCBI Taxonomy" id="6326"/>
    <lineage>
        <taxon>Eukaryota</taxon>
        <taxon>Metazoa</taxon>
        <taxon>Ecdysozoa</taxon>
        <taxon>Nematoda</taxon>
        <taxon>Chromadorea</taxon>
        <taxon>Rhabditida</taxon>
        <taxon>Tylenchina</taxon>
        <taxon>Tylenchomorpha</taxon>
        <taxon>Aphelenchoidea</taxon>
        <taxon>Aphelenchoididae</taxon>
        <taxon>Bursaphelenchus</taxon>
    </lineage>
</organism>
<feature type="region of interest" description="Disordered" evidence="1">
    <location>
        <begin position="47"/>
        <end position="72"/>
    </location>
</feature>
<evidence type="ECO:0000313" key="5">
    <source>
        <dbReference type="Proteomes" id="UP000659654"/>
    </source>
</evidence>
<dbReference type="EMBL" id="CAJFDI010000002">
    <property type="protein sequence ID" value="CAD5214184.1"/>
    <property type="molecule type" value="Genomic_DNA"/>
</dbReference>
<accession>A0A1I7SCC8</accession>
<dbReference type="Proteomes" id="UP000582659">
    <property type="component" value="Unassembled WGS sequence"/>
</dbReference>
<reference evidence="3" key="2">
    <citation type="submission" date="2020-08" db="EMBL/GenBank/DDBJ databases">
        <authorList>
            <person name="Kikuchi T."/>
        </authorList>
    </citation>
    <scope>NUCLEOTIDE SEQUENCE</scope>
    <source>
        <strain evidence="2">Ka4C1</strain>
    </source>
</reference>
<evidence type="ECO:0000313" key="2">
    <source>
        <dbReference type="EMBL" id="CAD5214184.1"/>
    </source>
</evidence>
<sequence length="72" mass="8143">MHGAEGKKEKTAQCNGSDEKWRQNLHSALRRNKECTVRGEGKEKCTVQKERKRKLHSATGEMKSGDNACTVR</sequence>
<reference evidence="6" key="1">
    <citation type="submission" date="2016-11" db="UniProtKB">
        <authorList>
            <consortium name="WormBaseParasite"/>
        </authorList>
    </citation>
    <scope>IDENTIFICATION</scope>
</reference>
<evidence type="ECO:0000256" key="1">
    <source>
        <dbReference type="SAM" id="MobiDB-lite"/>
    </source>
</evidence>
<gene>
    <name evidence="2" type="ORF">BXYJ_LOCUS3403</name>
</gene>
<protein>
    <submittedName>
        <fullName evidence="2">(pine wood nematode) hypothetical protein</fullName>
    </submittedName>
</protein>
<feature type="region of interest" description="Disordered" evidence="1">
    <location>
        <begin position="1"/>
        <end position="21"/>
    </location>
</feature>
<evidence type="ECO:0000313" key="4">
    <source>
        <dbReference type="Proteomes" id="UP000095284"/>
    </source>
</evidence>
<dbReference type="Proteomes" id="UP000095284">
    <property type="component" value="Unplaced"/>
</dbReference>
<keyword evidence="5" id="KW-1185">Reference proteome</keyword>
<name>A0A1I7SCC8_BURXY</name>
<dbReference type="Proteomes" id="UP000659654">
    <property type="component" value="Unassembled WGS sequence"/>
</dbReference>